<comment type="caution">
    <text evidence="1">The sequence shown here is derived from an EMBL/GenBank/DDBJ whole genome shotgun (WGS) entry which is preliminary data.</text>
</comment>
<keyword evidence="2" id="KW-1185">Reference proteome</keyword>
<dbReference type="EMBL" id="JAULSW010000012">
    <property type="protein sequence ID" value="KAK3366459.1"/>
    <property type="molecule type" value="Genomic_DNA"/>
</dbReference>
<dbReference type="AlphaFoldDB" id="A0AAE0JY18"/>
<evidence type="ECO:0000313" key="1">
    <source>
        <dbReference type="EMBL" id="KAK3366459.1"/>
    </source>
</evidence>
<sequence>MTWAYGFKIIKSDNTLISWNCQLYHSGPHYWIFKCRFCKFHMCRPYLDEIKNGEKYMIGKFT</sequence>
<evidence type="ECO:0000313" key="2">
    <source>
        <dbReference type="Proteomes" id="UP001285441"/>
    </source>
</evidence>
<name>A0AAE0JY18_9PEZI</name>
<accession>A0AAE0JY18</accession>
<proteinExistence type="predicted"/>
<protein>
    <submittedName>
        <fullName evidence="1">Uncharacterized protein</fullName>
    </submittedName>
</protein>
<reference evidence="1" key="2">
    <citation type="submission" date="2023-06" db="EMBL/GenBank/DDBJ databases">
        <authorList>
            <consortium name="Lawrence Berkeley National Laboratory"/>
            <person name="Haridas S."/>
            <person name="Hensen N."/>
            <person name="Bonometti L."/>
            <person name="Westerberg I."/>
            <person name="Brannstrom I.O."/>
            <person name="Guillou S."/>
            <person name="Cros-Aarteil S."/>
            <person name="Calhoun S."/>
            <person name="Kuo A."/>
            <person name="Mondo S."/>
            <person name="Pangilinan J."/>
            <person name="Riley R."/>
            <person name="LaButti K."/>
            <person name="Andreopoulos B."/>
            <person name="Lipzen A."/>
            <person name="Chen C."/>
            <person name="Yanf M."/>
            <person name="Daum C."/>
            <person name="Ng V."/>
            <person name="Clum A."/>
            <person name="Steindorff A."/>
            <person name="Ohm R."/>
            <person name="Martin F."/>
            <person name="Silar P."/>
            <person name="Natvig D."/>
            <person name="Lalanne C."/>
            <person name="Gautier V."/>
            <person name="Ament-velasquez S.L."/>
            <person name="Kruys A."/>
            <person name="Hutchinson M.I."/>
            <person name="Powell A.J."/>
            <person name="Barry K."/>
            <person name="Miller A.N."/>
            <person name="Grigoriev I.V."/>
            <person name="Debuchy R."/>
            <person name="Gladieux P."/>
            <person name="Thoren M.H."/>
            <person name="Johannesson H."/>
        </authorList>
    </citation>
    <scope>NUCLEOTIDE SEQUENCE</scope>
    <source>
        <strain evidence="1">CBS 232.78</strain>
    </source>
</reference>
<gene>
    <name evidence="1" type="ORF">B0H63DRAFT_405396</name>
</gene>
<reference evidence="1" key="1">
    <citation type="journal article" date="2023" name="Mol. Phylogenet. Evol.">
        <title>Genome-scale phylogeny and comparative genomics of the fungal order Sordariales.</title>
        <authorList>
            <person name="Hensen N."/>
            <person name="Bonometti L."/>
            <person name="Westerberg I."/>
            <person name="Brannstrom I.O."/>
            <person name="Guillou S."/>
            <person name="Cros-Aarteil S."/>
            <person name="Calhoun S."/>
            <person name="Haridas S."/>
            <person name="Kuo A."/>
            <person name="Mondo S."/>
            <person name="Pangilinan J."/>
            <person name="Riley R."/>
            <person name="LaButti K."/>
            <person name="Andreopoulos B."/>
            <person name="Lipzen A."/>
            <person name="Chen C."/>
            <person name="Yan M."/>
            <person name="Daum C."/>
            <person name="Ng V."/>
            <person name="Clum A."/>
            <person name="Steindorff A."/>
            <person name="Ohm R.A."/>
            <person name="Martin F."/>
            <person name="Silar P."/>
            <person name="Natvig D.O."/>
            <person name="Lalanne C."/>
            <person name="Gautier V."/>
            <person name="Ament-Velasquez S.L."/>
            <person name="Kruys A."/>
            <person name="Hutchinson M.I."/>
            <person name="Powell A.J."/>
            <person name="Barry K."/>
            <person name="Miller A.N."/>
            <person name="Grigoriev I.V."/>
            <person name="Debuchy R."/>
            <person name="Gladieux P."/>
            <person name="Hiltunen Thoren M."/>
            <person name="Johannesson H."/>
        </authorList>
    </citation>
    <scope>NUCLEOTIDE SEQUENCE</scope>
    <source>
        <strain evidence="1">CBS 232.78</strain>
    </source>
</reference>
<organism evidence="1 2">
    <name type="scientific">Podospora didyma</name>
    <dbReference type="NCBI Taxonomy" id="330526"/>
    <lineage>
        <taxon>Eukaryota</taxon>
        <taxon>Fungi</taxon>
        <taxon>Dikarya</taxon>
        <taxon>Ascomycota</taxon>
        <taxon>Pezizomycotina</taxon>
        <taxon>Sordariomycetes</taxon>
        <taxon>Sordariomycetidae</taxon>
        <taxon>Sordariales</taxon>
        <taxon>Podosporaceae</taxon>
        <taxon>Podospora</taxon>
    </lineage>
</organism>
<dbReference type="Proteomes" id="UP001285441">
    <property type="component" value="Unassembled WGS sequence"/>
</dbReference>